<dbReference type="InterPro" id="IPR036388">
    <property type="entry name" value="WH-like_DNA-bd_sf"/>
</dbReference>
<reference evidence="3 4" key="1">
    <citation type="submission" date="2017-04" db="EMBL/GenBank/DDBJ databases">
        <title>Complete Genome Sequence of Streptomyces gilvosporeus F607, a Capable Producer of Natamycin.</title>
        <authorList>
            <person name="Zong G."/>
            <person name="Zhong C."/>
            <person name="Fu J."/>
            <person name="Qin R."/>
            <person name="Cao G."/>
        </authorList>
    </citation>
    <scope>NUCLEOTIDE SEQUENCE [LARGE SCALE GENOMIC DNA]</scope>
    <source>
        <strain evidence="3 4">F607</strain>
    </source>
</reference>
<name>A0A1V0TR80_9ACTN</name>
<dbReference type="InterPro" id="IPR036390">
    <property type="entry name" value="WH_DNA-bd_sf"/>
</dbReference>
<sequence>MDPLKQRCCESASAGDNGGVTSGATSRVTRNDVAAGARGTSGDSELSGASYDASGSPGANLPALRGHNAALVLGLLRAAGERGVSRLELAAATGLTPQAVSKITARLRADGLADEAGRRASTGGKPPTVLRLVPGARHAIGLHLERDELTAVLADLAGDPVAVRRAPLAFEDGADRVLTTVEREVAALRDGAGGPPVLGVGVACPGPLDHTAGVLHRVTGAPQWDGFPLRDALADRLGLPVVLDKDTNAAALGLAQGIRVRGTGEGVGADEHTGTEEAGGADDGRGLPPGSGSFAYLHLGTGLGAGLVLGGGLYRGRRTGAGEFGHQVVQLDGPECGCGKRGCIEALCLTAVVRGDLAEAARLLGVGAANLVELLDIDRVLLGGRTVLDHPEGFADGVARVLADHARIRGGSAVPVMLAPGGARAVADGAAQLVLAPLFGPRHPALAASREAVG</sequence>
<feature type="region of interest" description="Disordered" evidence="2">
    <location>
        <begin position="263"/>
        <end position="285"/>
    </location>
</feature>
<dbReference type="SUPFAM" id="SSF53067">
    <property type="entry name" value="Actin-like ATPase domain"/>
    <property type="match status" value="1"/>
</dbReference>
<dbReference type="SUPFAM" id="SSF46785">
    <property type="entry name" value="Winged helix' DNA-binding domain"/>
    <property type="match status" value="1"/>
</dbReference>
<dbReference type="STRING" id="553510.B1H19_15935"/>
<accession>A0A1V0TR80</accession>
<dbReference type="InterPro" id="IPR049874">
    <property type="entry name" value="ROK_cs"/>
</dbReference>
<evidence type="ECO:0000313" key="3">
    <source>
        <dbReference type="EMBL" id="ARF55474.1"/>
    </source>
</evidence>
<dbReference type="Pfam" id="PF00480">
    <property type="entry name" value="ROK"/>
    <property type="match status" value="2"/>
</dbReference>
<dbReference type="Proteomes" id="UP000192726">
    <property type="component" value="Chromosome"/>
</dbReference>
<feature type="region of interest" description="Disordered" evidence="2">
    <location>
        <begin position="1"/>
        <end position="57"/>
    </location>
</feature>
<dbReference type="Gene3D" id="3.30.420.40">
    <property type="match status" value="3"/>
</dbReference>
<dbReference type="OrthoDB" id="4083144at2"/>
<protein>
    <recommendedName>
        <fullName evidence="5">HTH marR-type domain-containing protein</fullName>
    </recommendedName>
</protein>
<keyword evidence="4" id="KW-1185">Reference proteome</keyword>
<dbReference type="InterPro" id="IPR000600">
    <property type="entry name" value="ROK"/>
</dbReference>
<proteinExistence type="inferred from homology"/>
<dbReference type="KEGG" id="sgv:B1H19_15935"/>
<evidence type="ECO:0000256" key="2">
    <source>
        <dbReference type="SAM" id="MobiDB-lite"/>
    </source>
</evidence>
<evidence type="ECO:0000313" key="4">
    <source>
        <dbReference type="Proteomes" id="UP000192726"/>
    </source>
</evidence>
<dbReference type="EMBL" id="CP020569">
    <property type="protein sequence ID" value="ARF55474.1"/>
    <property type="molecule type" value="Genomic_DNA"/>
</dbReference>
<dbReference type="Gene3D" id="1.10.10.10">
    <property type="entry name" value="Winged helix-like DNA-binding domain superfamily/Winged helix DNA-binding domain"/>
    <property type="match status" value="1"/>
</dbReference>
<dbReference type="PROSITE" id="PS01125">
    <property type="entry name" value="ROK"/>
    <property type="match status" value="1"/>
</dbReference>
<comment type="similarity">
    <text evidence="1">Belongs to the ROK (NagC/XylR) family.</text>
</comment>
<dbReference type="PANTHER" id="PTHR18964:SF173">
    <property type="entry name" value="GLUCOKINASE"/>
    <property type="match status" value="1"/>
</dbReference>
<dbReference type="InterPro" id="IPR043129">
    <property type="entry name" value="ATPase_NBD"/>
</dbReference>
<evidence type="ECO:0008006" key="5">
    <source>
        <dbReference type="Google" id="ProtNLM"/>
    </source>
</evidence>
<dbReference type="PANTHER" id="PTHR18964">
    <property type="entry name" value="ROK (REPRESSOR, ORF, KINASE) FAMILY"/>
    <property type="match status" value="1"/>
</dbReference>
<evidence type="ECO:0000256" key="1">
    <source>
        <dbReference type="ARBA" id="ARBA00006479"/>
    </source>
</evidence>
<dbReference type="AlphaFoldDB" id="A0A1V0TR80"/>
<gene>
    <name evidence="3" type="ORF">B1H19_15935</name>
</gene>
<organism evidence="3 4">
    <name type="scientific">Streptomyces gilvosporeus</name>
    <dbReference type="NCBI Taxonomy" id="553510"/>
    <lineage>
        <taxon>Bacteria</taxon>
        <taxon>Bacillati</taxon>
        <taxon>Actinomycetota</taxon>
        <taxon>Actinomycetes</taxon>
        <taxon>Kitasatosporales</taxon>
        <taxon>Streptomycetaceae</taxon>
        <taxon>Streptomyces</taxon>
    </lineage>
</organism>